<dbReference type="EMBL" id="CM017697">
    <property type="protein sequence ID" value="TYG99437.1"/>
    <property type="molecule type" value="Genomic_DNA"/>
</dbReference>
<proteinExistence type="predicted"/>
<gene>
    <name evidence="1" type="ORF">ES288_A10G195200v1</name>
</gene>
<reference evidence="1 2" key="1">
    <citation type="submission" date="2019-06" db="EMBL/GenBank/DDBJ databases">
        <title>WGS assembly of Gossypium darwinii.</title>
        <authorList>
            <person name="Chen Z.J."/>
            <person name="Sreedasyam A."/>
            <person name="Ando A."/>
            <person name="Song Q."/>
            <person name="De L."/>
            <person name="Hulse-Kemp A."/>
            <person name="Ding M."/>
            <person name="Ye W."/>
            <person name="Kirkbride R."/>
            <person name="Jenkins J."/>
            <person name="Plott C."/>
            <person name="Lovell J."/>
            <person name="Lin Y.-M."/>
            <person name="Vaughn R."/>
            <person name="Liu B."/>
            <person name="Li W."/>
            <person name="Simpson S."/>
            <person name="Scheffler B."/>
            <person name="Saski C."/>
            <person name="Grover C."/>
            <person name="Hu G."/>
            <person name="Conover J."/>
            <person name="Carlson J."/>
            <person name="Shu S."/>
            <person name="Boston L."/>
            <person name="Williams M."/>
            <person name="Peterson D."/>
            <person name="Mcgee K."/>
            <person name="Jones D."/>
            <person name="Wendel J."/>
            <person name="Stelly D."/>
            <person name="Grimwood J."/>
            <person name="Schmutz J."/>
        </authorList>
    </citation>
    <scope>NUCLEOTIDE SEQUENCE [LARGE SCALE GENOMIC DNA]</scope>
    <source>
        <strain evidence="1">1808015.09</strain>
    </source>
</reference>
<organism evidence="1 2">
    <name type="scientific">Gossypium darwinii</name>
    <name type="common">Darwin's cotton</name>
    <name type="synonym">Gossypium barbadense var. darwinii</name>
    <dbReference type="NCBI Taxonomy" id="34276"/>
    <lineage>
        <taxon>Eukaryota</taxon>
        <taxon>Viridiplantae</taxon>
        <taxon>Streptophyta</taxon>
        <taxon>Embryophyta</taxon>
        <taxon>Tracheophyta</taxon>
        <taxon>Spermatophyta</taxon>
        <taxon>Magnoliopsida</taxon>
        <taxon>eudicotyledons</taxon>
        <taxon>Gunneridae</taxon>
        <taxon>Pentapetalae</taxon>
        <taxon>rosids</taxon>
        <taxon>malvids</taxon>
        <taxon>Malvales</taxon>
        <taxon>Malvaceae</taxon>
        <taxon>Malvoideae</taxon>
        <taxon>Gossypium</taxon>
    </lineage>
</organism>
<evidence type="ECO:0000313" key="1">
    <source>
        <dbReference type="EMBL" id="TYG99437.1"/>
    </source>
</evidence>
<accession>A0A5D2F1P3</accession>
<keyword evidence="2" id="KW-1185">Reference proteome</keyword>
<protein>
    <submittedName>
        <fullName evidence="1">Uncharacterized protein</fullName>
    </submittedName>
</protein>
<evidence type="ECO:0000313" key="2">
    <source>
        <dbReference type="Proteomes" id="UP000323506"/>
    </source>
</evidence>
<dbReference type="AlphaFoldDB" id="A0A5D2F1P3"/>
<name>A0A5D2F1P3_GOSDA</name>
<dbReference type="Proteomes" id="UP000323506">
    <property type="component" value="Chromosome A10"/>
</dbReference>
<sequence>MVPMFKYEMKVLLYWHLEQGELLQMYYSQELSGSSMLKINTKLTKWLRH</sequence>